<dbReference type="GO" id="GO:0016491">
    <property type="term" value="F:oxidoreductase activity"/>
    <property type="evidence" value="ECO:0007669"/>
    <property type="project" value="UniProtKB-KW"/>
</dbReference>
<dbReference type="InterPro" id="IPR026992">
    <property type="entry name" value="DIOX_N"/>
</dbReference>
<dbReference type="PROSITE" id="PS51471">
    <property type="entry name" value="FE2OG_OXY"/>
    <property type="match status" value="1"/>
</dbReference>
<dbReference type="InterPro" id="IPR044861">
    <property type="entry name" value="IPNS-like_FE2OG_OXY"/>
</dbReference>
<dbReference type="Proteomes" id="UP000234275">
    <property type="component" value="Unassembled WGS sequence"/>
</dbReference>
<dbReference type="InterPro" id="IPR027443">
    <property type="entry name" value="IPNS-like_sf"/>
</dbReference>
<gene>
    <name evidence="4" type="ORF">P170DRAFT_463071</name>
</gene>
<dbReference type="STRING" id="1392250.A0A2I2GKI6"/>
<proteinExistence type="inferred from homology"/>
<protein>
    <submittedName>
        <fullName evidence="4">Clavaminate synthase-like protein</fullName>
    </submittedName>
</protein>
<evidence type="ECO:0000256" key="2">
    <source>
        <dbReference type="RuleBase" id="RU003682"/>
    </source>
</evidence>
<comment type="caution">
    <text evidence="4">The sequence shown here is derived from an EMBL/GenBank/DDBJ whole genome shotgun (WGS) entry which is preliminary data.</text>
</comment>
<name>A0A2I2GKI6_9EURO</name>
<dbReference type="VEuPathDB" id="FungiDB:P170DRAFT_463071"/>
<dbReference type="PANTHER" id="PTHR47990">
    <property type="entry name" value="2-OXOGLUTARATE (2OG) AND FE(II)-DEPENDENT OXYGENASE SUPERFAMILY PROTEIN-RELATED"/>
    <property type="match status" value="1"/>
</dbReference>
<keyword evidence="2" id="KW-0479">Metal-binding</keyword>
<dbReference type="GeneID" id="36559834"/>
<feature type="domain" description="Fe2OG dioxygenase" evidence="3">
    <location>
        <begin position="155"/>
        <end position="258"/>
    </location>
</feature>
<evidence type="ECO:0000313" key="4">
    <source>
        <dbReference type="EMBL" id="PLB53359.1"/>
    </source>
</evidence>
<dbReference type="EMBL" id="MSFO01000002">
    <property type="protein sequence ID" value="PLB53359.1"/>
    <property type="molecule type" value="Genomic_DNA"/>
</dbReference>
<dbReference type="GO" id="GO:0046872">
    <property type="term" value="F:metal ion binding"/>
    <property type="evidence" value="ECO:0007669"/>
    <property type="project" value="UniProtKB-KW"/>
</dbReference>
<dbReference type="AlphaFoldDB" id="A0A2I2GKI6"/>
<dbReference type="GO" id="GO:0044283">
    <property type="term" value="P:small molecule biosynthetic process"/>
    <property type="evidence" value="ECO:0007669"/>
    <property type="project" value="UniProtKB-ARBA"/>
</dbReference>
<evidence type="ECO:0000259" key="3">
    <source>
        <dbReference type="PROSITE" id="PS51471"/>
    </source>
</evidence>
<dbReference type="InterPro" id="IPR005123">
    <property type="entry name" value="Oxoglu/Fe-dep_dioxygenase_dom"/>
</dbReference>
<dbReference type="InterPro" id="IPR050231">
    <property type="entry name" value="Iron_ascorbate_oxido_reductase"/>
</dbReference>
<keyword evidence="2" id="KW-0560">Oxidoreductase</keyword>
<keyword evidence="5" id="KW-1185">Reference proteome</keyword>
<organism evidence="4 5">
    <name type="scientific">Aspergillus steynii IBT 23096</name>
    <dbReference type="NCBI Taxonomy" id="1392250"/>
    <lineage>
        <taxon>Eukaryota</taxon>
        <taxon>Fungi</taxon>
        <taxon>Dikarya</taxon>
        <taxon>Ascomycota</taxon>
        <taxon>Pezizomycotina</taxon>
        <taxon>Eurotiomycetes</taxon>
        <taxon>Eurotiomycetidae</taxon>
        <taxon>Eurotiales</taxon>
        <taxon>Aspergillaceae</taxon>
        <taxon>Aspergillus</taxon>
        <taxon>Aspergillus subgen. Circumdati</taxon>
    </lineage>
</organism>
<dbReference type="SUPFAM" id="SSF51197">
    <property type="entry name" value="Clavaminate synthase-like"/>
    <property type="match status" value="1"/>
</dbReference>
<evidence type="ECO:0000313" key="5">
    <source>
        <dbReference type="Proteomes" id="UP000234275"/>
    </source>
</evidence>
<dbReference type="OrthoDB" id="288590at2759"/>
<evidence type="ECO:0000256" key="1">
    <source>
        <dbReference type="ARBA" id="ARBA00008056"/>
    </source>
</evidence>
<sequence>MSTRTDFPVLDFSRYKTDFDAFARDIFMASEEWGFFILTNHNIPNVDRMYELSTQFFDLPKDQKAEKTLDATMTGYDGKNLTAFAASEGVAFGMPAGRLFDKPNLPAWWTRPRLQEVEDFKASCYDISLNIMSCLAVQLGLERSFFDATHQHKDPGNPLKLIKYPRFEKQPDGIPRLSEHTDWGSITFVFTETPGLEMRDPEDQWTAVPTIPGGVVVNIADSMSLRTNKKLKSAFHRIRWDTVGVDKERLSIAYFVHPNNDAVLSDVTTDADPKEAKETAITYRDYLKIRLGLTFGSAREDGDAGVDFDTVDNATYERVKNLGIANYGAIESIQPEVST</sequence>
<comment type="similarity">
    <text evidence="1 2">Belongs to the iron/ascorbate-dependent oxidoreductase family.</text>
</comment>
<dbReference type="Gene3D" id="2.60.120.330">
    <property type="entry name" value="B-lactam Antibiotic, Isopenicillin N Synthase, Chain"/>
    <property type="match status" value="1"/>
</dbReference>
<keyword evidence="2" id="KW-0408">Iron</keyword>
<dbReference type="Pfam" id="PF14226">
    <property type="entry name" value="DIOX_N"/>
    <property type="match status" value="1"/>
</dbReference>
<dbReference type="RefSeq" id="XP_024708661.1">
    <property type="nucleotide sequence ID" value="XM_024852136.1"/>
</dbReference>
<reference evidence="4 5" key="1">
    <citation type="submission" date="2016-12" db="EMBL/GenBank/DDBJ databases">
        <title>The genomes of Aspergillus section Nigri reveals drivers in fungal speciation.</title>
        <authorList>
            <consortium name="DOE Joint Genome Institute"/>
            <person name="Vesth T.C."/>
            <person name="Nybo J."/>
            <person name="Theobald S."/>
            <person name="Brandl J."/>
            <person name="Frisvad J.C."/>
            <person name="Nielsen K.F."/>
            <person name="Lyhne E.K."/>
            <person name="Kogle M.E."/>
            <person name="Kuo A."/>
            <person name="Riley R."/>
            <person name="Clum A."/>
            <person name="Nolan M."/>
            <person name="Lipzen A."/>
            <person name="Salamov A."/>
            <person name="Henrissat B."/>
            <person name="Wiebenga A."/>
            <person name="De Vries R.P."/>
            <person name="Grigoriev I.V."/>
            <person name="Mortensen U.H."/>
            <person name="Andersen M.R."/>
            <person name="Baker S.E."/>
        </authorList>
    </citation>
    <scope>NUCLEOTIDE SEQUENCE [LARGE SCALE GENOMIC DNA]</scope>
    <source>
        <strain evidence="4 5">IBT 23096</strain>
    </source>
</reference>
<dbReference type="Pfam" id="PF03171">
    <property type="entry name" value="2OG-FeII_Oxy"/>
    <property type="match status" value="1"/>
</dbReference>
<accession>A0A2I2GKI6</accession>